<keyword evidence="3" id="KW-1003">Cell membrane</keyword>
<evidence type="ECO:0000256" key="4">
    <source>
        <dbReference type="ARBA" id="ARBA00022692"/>
    </source>
</evidence>
<sequence>MFSEFLQYLFTGITIGATYALVALGFTIIYNASHVINFAQGEFLMIGGMGTVAFMGLGIPMFFAIVLAVLLACLVGIALQRLAIAPAKNADVVTLIIITIGASIFIRGIAQVVWGKDYHVVPSFSGDEPIRLGGAVLNTQSMWVLSIGTVLVVALILFFTRTLIGRAILGTSMNKLAAQLVGVKTQMVLMLAFGLSALLGSVAGVTVAPITFTAYDIGILLALKGFVAAALGGLGSGLGAVVGGILLGVVEAMTAGYISSEYKDAVAFSMILLVLFFMPRGLFGARTVERV</sequence>
<dbReference type="GO" id="GO:0022857">
    <property type="term" value="F:transmembrane transporter activity"/>
    <property type="evidence" value="ECO:0007669"/>
    <property type="project" value="InterPro"/>
</dbReference>
<feature type="transmembrane region" description="Helical" evidence="9">
    <location>
        <begin position="238"/>
        <end position="259"/>
    </location>
</feature>
<dbReference type="PANTHER" id="PTHR11795">
    <property type="entry name" value="BRANCHED-CHAIN AMINO ACID TRANSPORT SYSTEM PERMEASE PROTEIN LIVH"/>
    <property type="match status" value="1"/>
</dbReference>
<dbReference type="CDD" id="cd06582">
    <property type="entry name" value="TM_PBP1_LivH_like"/>
    <property type="match status" value="1"/>
</dbReference>
<dbReference type="RefSeq" id="WP_092013720.1">
    <property type="nucleotide sequence ID" value="NZ_FOYW01000002.1"/>
</dbReference>
<dbReference type="PANTHER" id="PTHR11795:SF450">
    <property type="entry name" value="ABC TRANSPORTER PERMEASE PROTEIN"/>
    <property type="match status" value="1"/>
</dbReference>
<organism evidence="10 11">
    <name type="scientific">Marinobacter daqiaonensis</name>
    <dbReference type="NCBI Taxonomy" id="650891"/>
    <lineage>
        <taxon>Bacteria</taxon>
        <taxon>Pseudomonadati</taxon>
        <taxon>Pseudomonadota</taxon>
        <taxon>Gammaproteobacteria</taxon>
        <taxon>Pseudomonadales</taxon>
        <taxon>Marinobacteraceae</taxon>
        <taxon>Marinobacter</taxon>
    </lineage>
</organism>
<keyword evidence="5" id="KW-0029">Amino-acid transport</keyword>
<evidence type="ECO:0000256" key="3">
    <source>
        <dbReference type="ARBA" id="ARBA00022475"/>
    </source>
</evidence>
<keyword evidence="11" id="KW-1185">Reference proteome</keyword>
<evidence type="ECO:0000256" key="1">
    <source>
        <dbReference type="ARBA" id="ARBA00004429"/>
    </source>
</evidence>
<evidence type="ECO:0000256" key="7">
    <source>
        <dbReference type="ARBA" id="ARBA00023136"/>
    </source>
</evidence>
<evidence type="ECO:0000313" key="11">
    <source>
        <dbReference type="Proteomes" id="UP000198644"/>
    </source>
</evidence>
<dbReference type="InterPro" id="IPR001851">
    <property type="entry name" value="ABC_transp_permease"/>
</dbReference>
<feature type="transmembrane region" description="Helical" evidence="9">
    <location>
        <begin position="185"/>
        <end position="206"/>
    </location>
</feature>
<dbReference type="AlphaFoldDB" id="A0A1I6J1U4"/>
<comment type="similarity">
    <text evidence="8">Belongs to the binding-protein-dependent transport system permease family. LivHM subfamily.</text>
</comment>
<feature type="transmembrane region" description="Helical" evidence="9">
    <location>
        <begin position="61"/>
        <end position="80"/>
    </location>
</feature>
<evidence type="ECO:0000256" key="8">
    <source>
        <dbReference type="ARBA" id="ARBA00037998"/>
    </source>
</evidence>
<keyword evidence="4 9" id="KW-0812">Transmembrane</keyword>
<keyword evidence="7 9" id="KW-0472">Membrane</keyword>
<comment type="subcellular location">
    <subcellularLocation>
        <location evidence="1">Cell inner membrane</location>
        <topology evidence="1">Multi-pass membrane protein</topology>
    </subcellularLocation>
</comment>
<feature type="transmembrane region" description="Helical" evidence="9">
    <location>
        <begin position="6"/>
        <end position="28"/>
    </location>
</feature>
<reference evidence="10 11" key="1">
    <citation type="submission" date="2016-10" db="EMBL/GenBank/DDBJ databases">
        <authorList>
            <person name="de Groot N.N."/>
        </authorList>
    </citation>
    <scope>NUCLEOTIDE SEQUENCE [LARGE SCALE GENOMIC DNA]</scope>
    <source>
        <strain evidence="10 11">CGMCC 1.9167</strain>
    </source>
</reference>
<accession>A0A1I6J1U4</accession>
<evidence type="ECO:0000313" key="10">
    <source>
        <dbReference type="EMBL" id="SFR72933.1"/>
    </source>
</evidence>
<dbReference type="Proteomes" id="UP000198644">
    <property type="component" value="Unassembled WGS sequence"/>
</dbReference>
<evidence type="ECO:0000256" key="9">
    <source>
        <dbReference type="SAM" id="Phobius"/>
    </source>
</evidence>
<feature type="transmembrane region" description="Helical" evidence="9">
    <location>
        <begin position="142"/>
        <end position="164"/>
    </location>
</feature>
<dbReference type="STRING" id="650891.SAMN05216203_2566"/>
<feature type="transmembrane region" description="Helical" evidence="9">
    <location>
        <begin position="265"/>
        <end position="283"/>
    </location>
</feature>
<evidence type="ECO:0000256" key="2">
    <source>
        <dbReference type="ARBA" id="ARBA00022448"/>
    </source>
</evidence>
<keyword evidence="6 9" id="KW-1133">Transmembrane helix</keyword>
<proteinExistence type="inferred from homology"/>
<keyword evidence="2" id="KW-0813">Transport</keyword>
<gene>
    <name evidence="10" type="ORF">SAMN05216203_2566</name>
</gene>
<dbReference type="Pfam" id="PF02653">
    <property type="entry name" value="BPD_transp_2"/>
    <property type="match status" value="1"/>
</dbReference>
<evidence type="ECO:0000256" key="5">
    <source>
        <dbReference type="ARBA" id="ARBA00022970"/>
    </source>
</evidence>
<feature type="transmembrane region" description="Helical" evidence="9">
    <location>
        <begin position="92"/>
        <end position="114"/>
    </location>
</feature>
<dbReference type="OrthoDB" id="9807115at2"/>
<name>A0A1I6J1U4_9GAMM</name>
<dbReference type="InterPro" id="IPR052157">
    <property type="entry name" value="BCAA_transport_permease"/>
</dbReference>
<evidence type="ECO:0000256" key="6">
    <source>
        <dbReference type="ARBA" id="ARBA00022989"/>
    </source>
</evidence>
<dbReference type="GO" id="GO:0005886">
    <property type="term" value="C:plasma membrane"/>
    <property type="evidence" value="ECO:0007669"/>
    <property type="project" value="UniProtKB-SubCell"/>
</dbReference>
<protein>
    <submittedName>
        <fullName evidence="10">Amino acid/amide ABC transporter membrane protein 1, HAAT family</fullName>
    </submittedName>
</protein>
<dbReference type="EMBL" id="FOYW01000002">
    <property type="protein sequence ID" value="SFR72933.1"/>
    <property type="molecule type" value="Genomic_DNA"/>
</dbReference>
<dbReference type="GO" id="GO:0006865">
    <property type="term" value="P:amino acid transport"/>
    <property type="evidence" value="ECO:0007669"/>
    <property type="project" value="UniProtKB-KW"/>
</dbReference>